<keyword evidence="3" id="KW-1185">Reference proteome</keyword>
<name>A0A5N5W1I4_STRMB</name>
<dbReference type="Proteomes" id="UP000327000">
    <property type="component" value="Unassembled WGS sequence"/>
</dbReference>
<accession>A0A5N5W1I4</accession>
<feature type="region of interest" description="Disordered" evidence="1">
    <location>
        <begin position="152"/>
        <end position="174"/>
    </location>
</feature>
<protein>
    <submittedName>
        <fullName evidence="2">Uncharacterized protein</fullName>
    </submittedName>
</protein>
<gene>
    <name evidence="2" type="ORF">FRZ00_26375</name>
</gene>
<evidence type="ECO:0000313" key="2">
    <source>
        <dbReference type="EMBL" id="KAB7835748.1"/>
    </source>
</evidence>
<evidence type="ECO:0000313" key="3">
    <source>
        <dbReference type="Proteomes" id="UP000327000"/>
    </source>
</evidence>
<proteinExistence type="predicted"/>
<comment type="caution">
    <text evidence="2">The sequence shown here is derived from an EMBL/GenBank/DDBJ whole genome shotgun (WGS) entry which is preliminary data.</text>
</comment>
<dbReference type="RefSeq" id="WP_152265205.1">
    <property type="nucleotide sequence ID" value="NZ_VOKX01000106.1"/>
</dbReference>
<sequence>MMGAMVELLRDRLTKLSPAERAEFVGRFPHAYAAPRPRTLHQLAVRLLAVLRVDAAALTRGEVQLLEAAVALSGQPSGRYGPAVVVRGALESMLGVGSRVSAARIEEVLGRLAARALVLADDDLGVLRIHPAALDLFRAPLGLRSHGAADALPPRHAPLEPGRPAPGLRSAHEGAAAGQAAAATALARLDRLLEAFTEGWPVLKRGGIAVAEVRRLGRLLHVPEDEARLWLHLAAELDLIAASHGRWTTTQTATAWARAEPAARLADLGRALLTLPALPLEVRRRRRAR</sequence>
<reference evidence="2 3" key="1">
    <citation type="journal article" date="2019" name="Microb. Cell Fact.">
        <title>Exploring novel herbicidin analogues by transcriptional regulator overexpression and MS/MS molecular networking.</title>
        <authorList>
            <person name="Shi Y."/>
            <person name="Gu R."/>
            <person name="Li Y."/>
            <person name="Wang X."/>
            <person name="Ren W."/>
            <person name="Li X."/>
            <person name="Wang L."/>
            <person name="Xie Y."/>
            <person name="Hong B."/>
        </authorList>
    </citation>
    <scope>NUCLEOTIDE SEQUENCE [LARGE SCALE GENOMIC DNA]</scope>
    <source>
        <strain evidence="2 3">US-43</strain>
    </source>
</reference>
<organism evidence="2 3">
    <name type="scientific">Streptomyces mobaraensis</name>
    <name type="common">Streptoverticillium mobaraense</name>
    <dbReference type="NCBI Taxonomy" id="35621"/>
    <lineage>
        <taxon>Bacteria</taxon>
        <taxon>Bacillati</taxon>
        <taxon>Actinomycetota</taxon>
        <taxon>Actinomycetes</taxon>
        <taxon>Kitasatosporales</taxon>
        <taxon>Streptomycetaceae</taxon>
        <taxon>Streptomyces</taxon>
    </lineage>
</organism>
<dbReference type="AlphaFoldDB" id="A0A5N5W1I4"/>
<dbReference type="EMBL" id="VOKX01000106">
    <property type="protein sequence ID" value="KAB7835748.1"/>
    <property type="molecule type" value="Genomic_DNA"/>
</dbReference>
<evidence type="ECO:0000256" key="1">
    <source>
        <dbReference type="SAM" id="MobiDB-lite"/>
    </source>
</evidence>